<keyword evidence="1" id="KW-0812">Transmembrane</keyword>
<dbReference type="EMBL" id="QWEH01000027">
    <property type="protein sequence ID" value="RHW29404.1"/>
    <property type="molecule type" value="Genomic_DNA"/>
</dbReference>
<evidence type="ECO:0000313" key="2">
    <source>
        <dbReference type="EMBL" id="RHW29404.1"/>
    </source>
</evidence>
<sequence>MASVKKIRRKRECCRCKIGIHVNDTRKVLMKLPKIIPLLLIVLSAFSMNITNPSSVSAADEITIDILPEEVLLNIDNMKPGDWAPRSVVVQNNGILDFDYFVSVRPYGDSMKLYNELLLEISDSDEILYNGKLQDFNGLAARTLESSREETLEFTVRFPEHLGNDFQGLNANFYLLFTAEGESDDRDEQSIAGAVSSGENSPHDGSPLPSTATDIFNFLLSGLILLLAGTIIYFYNRKRAL</sequence>
<protein>
    <submittedName>
        <fullName evidence="2">LPXTG cell wall anchor domain-containing protein</fullName>
    </submittedName>
</protein>
<reference evidence="2 3" key="1">
    <citation type="journal article" date="2007" name="Int. J. Syst. Evol. Microbiol.">
        <title>Oceanobacillus profundus sp. nov., isolated from a deep-sea sediment core.</title>
        <authorList>
            <person name="Kim Y.G."/>
            <person name="Choi D.H."/>
            <person name="Hyun S."/>
            <person name="Cho B.C."/>
        </authorList>
    </citation>
    <scope>NUCLEOTIDE SEQUENCE [LARGE SCALE GENOMIC DNA]</scope>
    <source>
        <strain evidence="2 3">DSM 18246</strain>
    </source>
</reference>
<accession>A0A417YA49</accession>
<keyword evidence="1" id="KW-1133">Transmembrane helix</keyword>
<gene>
    <name evidence="2" type="ORF">D1B32_22325</name>
</gene>
<proteinExistence type="predicted"/>
<organism evidence="2 3">
    <name type="scientific">Oceanobacillus profundus</name>
    <dbReference type="NCBI Taxonomy" id="372463"/>
    <lineage>
        <taxon>Bacteria</taxon>
        <taxon>Bacillati</taxon>
        <taxon>Bacillota</taxon>
        <taxon>Bacilli</taxon>
        <taxon>Bacillales</taxon>
        <taxon>Bacillaceae</taxon>
        <taxon>Oceanobacillus</taxon>
    </lineage>
</organism>
<dbReference type="Proteomes" id="UP000285456">
    <property type="component" value="Unassembled WGS sequence"/>
</dbReference>
<dbReference type="AlphaFoldDB" id="A0A417YA49"/>
<dbReference type="OrthoDB" id="2566057at2"/>
<evidence type="ECO:0000256" key="1">
    <source>
        <dbReference type="SAM" id="Phobius"/>
    </source>
</evidence>
<feature type="transmembrane region" description="Helical" evidence="1">
    <location>
        <begin position="215"/>
        <end position="235"/>
    </location>
</feature>
<keyword evidence="1" id="KW-0472">Membrane</keyword>
<comment type="caution">
    <text evidence="2">The sequence shown here is derived from an EMBL/GenBank/DDBJ whole genome shotgun (WGS) entry which is preliminary data.</text>
</comment>
<name>A0A417YA49_9BACI</name>
<keyword evidence="3" id="KW-1185">Reference proteome</keyword>
<evidence type="ECO:0000313" key="3">
    <source>
        <dbReference type="Proteomes" id="UP000285456"/>
    </source>
</evidence>
<dbReference type="NCBIfam" id="TIGR01167">
    <property type="entry name" value="LPXTG_anchor"/>
    <property type="match status" value="1"/>
</dbReference>